<dbReference type="AlphaFoldDB" id="A0A7W9GCX9"/>
<evidence type="ECO:0000256" key="1">
    <source>
        <dbReference type="ARBA" id="ARBA00023002"/>
    </source>
</evidence>
<dbReference type="RefSeq" id="WP_185074776.1">
    <property type="nucleotide sequence ID" value="NZ_JACHMB010000001.1"/>
</dbReference>
<dbReference type="EMBL" id="JACHMB010000001">
    <property type="protein sequence ID" value="MBB5781485.1"/>
    <property type="molecule type" value="Genomic_DNA"/>
</dbReference>
<dbReference type="SUPFAM" id="SSF51735">
    <property type="entry name" value="NAD(P)-binding Rossmann-fold domains"/>
    <property type="match status" value="1"/>
</dbReference>
<feature type="region of interest" description="Disordered" evidence="2">
    <location>
        <begin position="1"/>
        <end position="20"/>
    </location>
</feature>
<evidence type="ECO:0000313" key="5">
    <source>
        <dbReference type="Proteomes" id="UP000579153"/>
    </source>
</evidence>
<organism evidence="4 5">
    <name type="scientific">Nonomuraea jabiensis</name>
    <dbReference type="NCBI Taxonomy" id="882448"/>
    <lineage>
        <taxon>Bacteria</taxon>
        <taxon>Bacillati</taxon>
        <taxon>Actinomycetota</taxon>
        <taxon>Actinomycetes</taxon>
        <taxon>Streptosporangiales</taxon>
        <taxon>Streptosporangiaceae</taxon>
        <taxon>Nonomuraea</taxon>
    </lineage>
</organism>
<dbReference type="Gene3D" id="3.90.180.10">
    <property type="entry name" value="Medium-chain alcohol dehydrogenases, catalytic domain"/>
    <property type="match status" value="1"/>
</dbReference>
<dbReference type="Pfam" id="PF00107">
    <property type="entry name" value="ADH_zinc_N"/>
    <property type="match status" value="1"/>
</dbReference>
<proteinExistence type="predicted"/>
<dbReference type="SUPFAM" id="SSF50129">
    <property type="entry name" value="GroES-like"/>
    <property type="match status" value="1"/>
</dbReference>
<feature type="domain" description="Enoyl reductase (ER)" evidence="3">
    <location>
        <begin position="31"/>
        <end position="342"/>
    </location>
</feature>
<evidence type="ECO:0000259" key="3">
    <source>
        <dbReference type="SMART" id="SM00829"/>
    </source>
</evidence>
<dbReference type="Pfam" id="PF16884">
    <property type="entry name" value="ADH_N_2"/>
    <property type="match status" value="1"/>
</dbReference>
<keyword evidence="1" id="KW-0560">Oxidoreductase</keyword>
<dbReference type="InterPro" id="IPR041694">
    <property type="entry name" value="ADH_N_2"/>
</dbReference>
<dbReference type="FunFam" id="3.40.50.720:FF:000121">
    <property type="entry name" value="Prostaglandin reductase 2"/>
    <property type="match status" value="1"/>
</dbReference>
<dbReference type="PANTHER" id="PTHR43205:SF7">
    <property type="entry name" value="PROSTAGLANDIN REDUCTASE 1"/>
    <property type="match status" value="1"/>
</dbReference>
<evidence type="ECO:0000256" key="2">
    <source>
        <dbReference type="SAM" id="MobiDB-lite"/>
    </source>
</evidence>
<dbReference type="GO" id="GO:0016628">
    <property type="term" value="F:oxidoreductase activity, acting on the CH-CH group of donors, NAD or NADP as acceptor"/>
    <property type="evidence" value="ECO:0007669"/>
    <property type="project" value="InterPro"/>
</dbReference>
<dbReference type="InterPro" id="IPR013149">
    <property type="entry name" value="ADH-like_C"/>
</dbReference>
<sequence length="346" mass="36336">MDTPSKSTMHSATSRTGLEVRLAARPEGLPGPGDFEIAEVAVPDPAAGQVLVRNLFMSLEPGMLMLIAGTSGLPMPRYEIGEVMYGAAIGEVVASADPSLGAGDLVMHRFGWREYAVAQAGLFRRVDRHAYATPSTHLGSGLVAYVGLMDAAQLRPGDTVFVSSAAGATGNMAGQIARLKGASRVIGSAGSPEKVAYLTGKLGFDAAFDHHDGPIVDRLREAAPEGIDVYFDNVGGEQLHAAIEVMNPHGRIALCGALDRQGKGRPDDGPGNLLTVIGKRLTMRGFTASDHLDRAPEFDAQFRTWLSEGAIVHDETVIEGLANAPQALLGLIKGAYTGKTVVRLGT</sequence>
<accession>A0A7W9GCX9</accession>
<dbReference type="InterPro" id="IPR036291">
    <property type="entry name" value="NAD(P)-bd_dom_sf"/>
</dbReference>
<feature type="compositionally biased region" description="Polar residues" evidence="2">
    <location>
        <begin position="1"/>
        <end position="16"/>
    </location>
</feature>
<protein>
    <submittedName>
        <fullName evidence="4">NADPH-dependent curcumin reductase CurA</fullName>
    </submittedName>
</protein>
<dbReference type="InterPro" id="IPR020843">
    <property type="entry name" value="ER"/>
</dbReference>
<gene>
    <name evidence="4" type="ORF">HD596_008241</name>
</gene>
<dbReference type="SMART" id="SM00829">
    <property type="entry name" value="PKS_ER"/>
    <property type="match status" value="1"/>
</dbReference>
<dbReference type="InterPro" id="IPR011032">
    <property type="entry name" value="GroES-like_sf"/>
</dbReference>
<evidence type="ECO:0000313" key="4">
    <source>
        <dbReference type="EMBL" id="MBB5781485.1"/>
    </source>
</evidence>
<dbReference type="Proteomes" id="UP000579153">
    <property type="component" value="Unassembled WGS sequence"/>
</dbReference>
<dbReference type="CDD" id="cd05288">
    <property type="entry name" value="PGDH"/>
    <property type="match status" value="1"/>
</dbReference>
<name>A0A7W9GCX9_9ACTN</name>
<reference evidence="4 5" key="1">
    <citation type="submission" date="2020-08" db="EMBL/GenBank/DDBJ databases">
        <title>Sequencing the genomes of 1000 actinobacteria strains.</title>
        <authorList>
            <person name="Klenk H.-P."/>
        </authorList>
    </citation>
    <scope>NUCLEOTIDE SEQUENCE [LARGE SCALE GENOMIC DNA]</scope>
    <source>
        <strain evidence="4 5">DSM 45507</strain>
    </source>
</reference>
<dbReference type="InterPro" id="IPR045010">
    <property type="entry name" value="MDR_fam"/>
</dbReference>
<dbReference type="Gene3D" id="3.40.50.720">
    <property type="entry name" value="NAD(P)-binding Rossmann-like Domain"/>
    <property type="match status" value="1"/>
</dbReference>
<keyword evidence="5" id="KW-1185">Reference proteome</keyword>
<dbReference type="PANTHER" id="PTHR43205">
    <property type="entry name" value="PROSTAGLANDIN REDUCTASE"/>
    <property type="match status" value="1"/>
</dbReference>
<comment type="caution">
    <text evidence="4">The sequence shown here is derived from an EMBL/GenBank/DDBJ whole genome shotgun (WGS) entry which is preliminary data.</text>
</comment>